<dbReference type="PANTHER" id="PTHR11703:SF0">
    <property type="entry name" value="DEOXYHYPUSINE SYNTHASE"/>
    <property type="match status" value="1"/>
</dbReference>
<dbReference type="GO" id="GO:0034038">
    <property type="term" value="F:deoxyhypusine synthase activity"/>
    <property type="evidence" value="ECO:0007669"/>
    <property type="project" value="TreeGrafter"/>
</dbReference>
<proteinExistence type="inferred from homology"/>
<dbReference type="InterPro" id="IPR029035">
    <property type="entry name" value="DHS-like_NAD/FAD-binding_dom"/>
</dbReference>
<dbReference type="Pfam" id="PF01916">
    <property type="entry name" value="DS"/>
    <property type="match status" value="1"/>
</dbReference>
<gene>
    <name evidence="3" type="ORF">COU31_05040</name>
</gene>
<dbReference type="AlphaFoldDB" id="A0A2M6W2J4"/>
<organism evidence="3 4">
    <name type="scientific">Candidatus Magasanikbacteria bacterium CG10_big_fil_rev_8_21_14_0_10_40_10</name>
    <dbReference type="NCBI Taxonomy" id="1974648"/>
    <lineage>
        <taxon>Bacteria</taxon>
        <taxon>Candidatus Magasanikiibacteriota</taxon>
    </lineage>
</organism>
<dbReference type="InterPro" id="IPR002773">
    <property type="entry name" value="Deoxyhypusine_synthase"/>
</dbReference>
<accession>A0A2M6W2J4</accession>
<comment type="caution">
    <text evidence="3">The sequence shown here is derived from an EMBL/GenBank/DDBJ whole genome shotgun (WGS) entry which is preliminary data.</text>
</comment>
<reference evidence="4" key="1">
    <citation type="submission" date="2017-09" db="EMBL/GenBank/DDBJ databases">
        <title>Depth-based differentiation of microbial function through sediment-hosted aquifers and enrichment of novel symbionts in the deep terrestrial subsurface.</title>
        <authorList>
            <person name="Probst A.J."/>
            <person name="Ladd B."/>
            <person name="Jarett J.K."/>
            <person name="Geller-Mcgrath D.E."/>
            <person name="Sieber C.M.K."/>
            <person name="Emerson J.B."/>
            <person name="Anantharaman K."/>
            <person name="Thomas B.C."/>
            <person name="Malmstrom R."/>
            <person name="Stieglmeier M."/>
            <person name="Klingl A."/>
            <person name="Woyke T."/>
            <person name="Ryan C.M."/>
            <person name="Banfield J.F."/>
        </authorList>
    </citation>
    <scope>NUCLEOTIDE SEQUENCE [LARGE SCALE GENOMIC DNA]</scope>
</reference>
<dbReference type="PANTHER" id="PTHR11703">
    <property type="entry name" value="DEOXYHYPUSINE SYNTHASE"/>
    <property type="match status" value="1"/>
</dbReference>
<sequence length="368" mass="41710">MAKTKFKKLSAGLKKHIVHPNAKKSADHQTLSDTLKNASTPVATFAEHTLNHCNGGATLQAALWLKNHLNNGGKLVVTISGALSSFQIGIMLAELIRKNKVHLVSATGANHEESYYRYVAHSHYAHIPRYTELTPQQEEELRDAGLRRITDTFLPEDESVRIMEPHLLKMWNEAQKKGERYFPHEYFRRLFSEKLIFPDPQANPKDCWTYAAYEKNIPIIVPGFEDSTMGNIFSSYTYRGKYQKKQTARLDQNIMKSGLEYFHFLYDWYMEQSRTSSIAFLQLGGGIAADFPICVVPSLKHDLGLSKVRDWAGFIEIGSSPMSYGSYSGAGGKEKITWDKLSTKSYYQIIQSDVTVVFPWIAAVLLDL</sequence>
<dbReference type="Gene3D" id="3.40.910.10">
    <property type="entry name" value="Deoxyhypusine synthase"/>
    <property type="match status" value="1"/>
</dbReference>
<name>A0A2M6W2J4_9BACT</name>
<dbReference type="SUPFAM" id="SSF52467">
    <property type="entry name" value="DHS-like NAD/FAD-binding domain"/>
    <property type="match status" value="1"/>
</dbReference>
<dbReference type="InterPro" id="IPR036982">
    <property type="entry name" value="Deoxyhypusine_synthase_sf"/>
</dbReference>
<evidence type="ECO:0000313" key="3">
    <source>
        <dbReference type="EMBL" id="PIT87024.1"/>
    </source>
</evidence>
<comment type="similarity">
    <text evidence="1">Belongs to the deoxyhypusine synthase family.</text>
</comment>
<dbReference type="GO" id="GO:0005737">
    <property type="term" value="C:cytoplasm"/>
    <property type="evidence" value="ECO:0007669"/>
    <property type="project" value="TreeGrafter"/>
</dbReference>
<evidence type="ECO:0000256" key="2">
    <source>
        <dbReference type="ARBA" id="ARBA00023027"/>
    </source>
</evidence>
<dbReference type="Proteomes" id="UP000231183">
    <property type="component" value="Unassembled WGS sequence"/>
</dbReference>
<protein>
    <submittedName>
        <fullName evidence="3">Deoxyhypusine synthase</fullName>
    </submittedName>
</protein>
<evidence type="ECO:0000313" key="4">
    <source>
        <dbReference type="Proteomes" id="UP000231183"/>
    </source>
</evidence>
<keyword evidence="2" id="KW-0520">NAD</keyword>
<evidence type="ECO:0000256" key="1">
    <source>
        <dbReference type="ARBA" id="ARBA00009892"/>
    </source>
</evidence>
<dbReference type="EMBL" id="PFBX01000055">
    <property type="protein sequence ID" value="PIT87024.1"/>
    <property type="molecule type" value="Genomic_DNA"/>
</dbReference>